<accession>A0A4V1KS36</accession>
<name>A0A4V1KS36_9FLAO</name>
<dbReference type="Proteomes" id="UP000290608">
    <property type="component" value="Unassembled WGS sequence"/>
</dbReference>
<gene>
    <name evidence="2" type="ORF">DSL99_2869</name>
</gene>
<evidence type="ECO:0000313" key="3">
    <source>
        <dbReference type="Proteomes" id="UP000290608"/>
    </source>
</evidence>
<dbReference type="STRING" id="1122159.SAMN02745246_03254"/>
<comment type="caution">
    <text evidence="2">The sequence shown here is derived from an EMBL/GenBank/DDBJ whole genome shotgun (WGS) entry which is preliminary data.</text>
</comment>
<reference evidence="2 3" key="1">
    <citation type="submission" date="2018-07" db="EMBL/GenBank/DDBJ databases">
        <title>Leeuwenhoekiella genomics.</title>
        <authorList>
            <person name="Tahon G."/>
            <person name="Willems A."/>
        </authorList>
    </citation>
    <scope>NUCLEOTIDE SEQUENCE [LARGE SCALE GENOMIC DNA]</scope>
    <source>
        <strain evidence="2 3">LMG 1345</strain>
    </source>
</reference>
<organism evidence="2 3">
    <name type="scientific">Leeuwenhoekiella marinoflava</name>
    <dbReference type="NCBI Taxonomy" id="988"/>
    <lineage>
        <taxon>Bacteria</taxon>
        <taxon>Pseudomonadati</taxon>
        <taxon>Bacteroidota</taxon>
        <taxon>Flavobacteriia</taxon>
        <taxon>Flavobacteriales</taxon>
        <taxon>Flavobacteriaceae</taxon>
        <taxon>Leeuwenhoekiella</taxon>
    </lineage>
</organism>
<dbReference type="AlphaFoldDB" id="A0A4V1KS36"/>
<feature type="region of interest" description="Disordered" evidence="1">
    <location>
        <begin position="48"/>
        <end position="72"/>
    </location>
</feature>
<evidence type="ECO:0000256" key="1">
    <source>
        <dbReference type="SAM" id="MobiDB-lite"/>
    </source>
</evidence>
<evidence type="ECO:0000313" key="2">
    <source>
        <dbReference type="EMBL" id="RXG27345.1"/>
    </source>
</evidence>
<protein>
    <submittedName>
        <fullName evidence="2">Putative beta-barrel porin</fullName>
    </submittedName>
</protein>
<dbReference type="InterPro" id="IPR025631">
    <property type="entry name" value="Porin_10"/>
</dbReference>
<proteinExistence type="predicted"/>
<dbReference type="Pfam" id="PF14121">
    <property type="entry name" value="Porin_10"/>
    <property type="match status" value="1"/>
</dbReference>
<dbReference type="EMBL" id="QOVL01000015">
    <property type="protein sequence ID" value="RXG27345.1"/>
    <property type="molecule type" value="Genomic_DNA"/>
</dbReference>
<sequence length="673" mass="77954">MLQFSPVSLRLNTLFLAQISLMRNLLIFLFFGLLVLPLQAQTLKRLSSGTDTTRDTTNTRNSVRPPKQEKQERPPIDLYKIISVENDTTIVDTSLTIKKLYKYNYLRKDNFDLLPFSNEGQTYNTLVHDFSEEGVRPVFGARARHFNYMEVEDIYYYNVPTPLTELYYKSVFSQGQNLDAFFTMNKSERFNFSIAYKGLRSLGKYQNMLTSTGNFRFAFNYQSKNGRYDLKAHYVAQDLLNQENGGLTDQALINFASNDSQFSDRARLSVNFEDAESILDGQRFYINQCYDLIPQNDSINNNRIQVGHILNYEDKFYEYRQNSPATGLFGESFVTSNLTDRTDLNEFNNKVFVEYSNNLLGTLNFQVNHTYYKYGYNSVLIQENSRIPNLLQGNLIAAGASYKKYYKGFQLKGQAQANVTGDFSGFDFDAEASYQLKDKAFFSGGIHINSGAANYNHLLYQSSYENYNWYNAEDYKNVKTSSIDFNMKSSKWLNAAASFVNITDYAYFALDTDGFVNSYQTGDNVTYLKVKVNKDFHFGKFGLDNTVAYQTVSSGGSYLNVPEVVTRNTLYYTDEWFKRSLFVQTGLRFNYFTKYAMNAYDPVLAEFYVQNDQQIGEFPLLDIFFNMKVRQTRIFFIAEHVNSLVSPNEYYSAPGYPYRDFTLRFGLVWNFFL</sequence>